<protein>
    <submittedName>
        <fullName evidence="1">Uncharacterized protein</fullName>
    </submittedName>
</protein>
<sequence>MKKFILAFFTILITIVSVLFIIPEISYTLQVESTINSELNNGKLLYKTANQETKSFLQKHHYKKVKNITDFQGSDGKTSYLVASLDEKNSLGIFISYNHFGPYLWNSHVISIKHFDS</sequence>
<dbReference type="Proteomes" id="UP000824013">
    <property type="component" value="Unassembled WGS sequence"/>
</dbReference>
<name>A0A9D1ZKQ7_9LACO</name>
<reference evidence="1" key="1">
    <citation type="journal article" date="2021" name="PeerJ">
        <title>Extensive microbial diversity within the chicken gut microbiome revealed by metagenomics and culture.</title>
        <authorList>
            <person name="Gilroy R."/>
            <person name="Ravi A."/>
            <person name="Getino M."/>
            <person name="Pursley I."/>
            <person name="Horton D.L."/>
            <person name="Alikhan N.F."/>
            <person name="Baker D."/>
            <person name="Gharbi K."/>
            <person name="Hall N."/>
            <person name="Watson M."/>
            <person name="Adriaenssens E.M."/>
            <person name="Foster-Nyarko E."/>
            <person name="Jarju S."/>
            <person name="Secka A."/>
            <person name="Antonio M."/>
            <person name="Oren A."/>
            <person name="Chaudhuri R.R."/>
            <person name="La Ragione R."/>
            <person name="Hildebrand F."/>
            <person name="Pallen M.J."/>
        </authorList>
    </citation>
    <scope>NUCLEOTIDE SEQUENCE</scope>
    <source>
        <strain evidence="1">3204</strain>
    </source>
</reference>
<dbReference type="AlphaFoldDB" id="A0A9D1ZKQ7"/>
<comment type="caution">
    <text evidence="1">The sequence shown here is derived from an EMBL/GenBank/DDBJ whole genome shotgun (WGS) entry which is preliminary data.</text>
</comment>
<evidence type="ECO:0000313" key="2">
    <source>
        <dbReference type="Proteomes" id="UP000824013"/>
    </source>
</evidence>
<organism evidence="1 2">
    <name type="scientific">Candidatus Companilactobacillus pullicola</name>
    <dbReference type="NCBI Taxonomy" id="2838523"/>
    <lineage>
        <taxon>Bacteria</taxon>
        <taxon>Bacillati</taxon>
        <taxon>Bacillota</taxon>
        <taxon>Bacilli</taxon>
        <taxon>Lactobacillales</taxon>
        <taxon>Lactobacillaceae</taxon>
        <taxon>Companilactobacillus</taxon>
    </lineage>
</organism>
<dbReference type="EMBL" id="DXCM01000024">
    <property type="protein sequence ID" value="HIY92002.1"/>
    <property type="molecule type" value="Genomic_DNA"/>
</dbReference>
<proteinExistence type="predicted"/>
<reference evidence="1" key="2">
    <citation type="submission" date="2021-04" db="EMBL/GenBank/DDBJ databases">
        <authorList>
            <person name="Gilroy R."/>
        </authorList>
    </citation>
    <scope>NUCLEOTIDE SEQUENCE</scope>
    <source>
        <strain evidence="1">3204</strain>
    </source>
</reference>
<gene>
    <name evidence="1" type="ORF">H9820_03530</name>
</gene>
<evidence type="ECO:0000313" key="1">
    <source>
        <dbReference type="EMBL" id="HIY92002.1"/>
    </source>
</evidence>
<accession>A0A9D1ZKQ7</accession>